<dbReference type="KEGG" id="qsa:O6P43_005547"/>
<dbReference type="GO" id="GO:0003700">
    <property type="term" value="F:DNA-binding transcription factor activity"/>
    <property type="evidence" value="ECO:0007669"/>
    <property type="project" value="InterPro"/>
</dbReference>
<dbReference type="SMART" id="SM00432">
    <property type="entry name" value="MADS"/>
    <property type="match status" value="1"/>
</dbReference>
<dbReference type="InterPro" id="IPR050142">
    <property type="entry name" value="MADS-box/MEF2_TF"/>
</dbReference>
<keyword evidence="9" id="KW-1185">Reference proteome</keyword>
<dbReference type="PROSITE" id="PS51297">
    <property type="entry name" value="K_BOX"/>
    <property type="match status" value="1"/>
</dbReference>
<dbReference type="InterPro" id="IPR002487">
    <property type="entry name" value="TF_Kbox"/>
</dbReference>
<dbReference type="Pfam" id="PF01486">
    <property type="entry name" value="K-box"/>
    <property type="match status" value="1"/>
</dbReference>
<evidence type="ECO:0000259" key="7">
    <source>
        <dbReference type="PROSITE" id="PS51297"/>
    </source>
</evidence>
<dbReference type="Gene3D" id="3.40.1810.10">
    <property type="entry name" value="Transcription factor, MADS-box"/>
    <property type="match status" value="1"/>
</dbReference>
<sequence length="227" mass="26183">MVRGKVQMKRIENTTNRQITFAKRRNGFQKKARELSVLCDAQIAVIIFSETGKLYEYSSSDMQKMIQKWYKCAKELQTCKIQMEDYLKQLKKDSANMGKHIELIEVYKRKLIGDDLNPCSYHELEEIDNQLQKSLLTIRVRKAELIAEHIELLRTKEKGLLEENASLIAKCVEKPWQPSGKHEAAINLVQRSLVSEVGTELHLGLPEMRYSMNHDSLVRFQSGAGCP</sequence>
<comment type="caution">
    <text evidence="8">The sequence shown here is derived from an EMBL/GenBank/DDBJ whole genome shotgun (WGS) entry which is preliminary data.</text>
</comment>
<name>A0AAD7Q6A4_QUISA</name>
<evidence type="ECO:0000256" key="5">
    <source>
        <dbReference type="ARBA" id="ARBA00023242"/>
    </source>
</evidence>
<keyword evidence="5" id="KW-0539">Nucleus</keyword>
<dbReference type="InterPro" id="IPR002100">
    <property type="entry name" value="TF_MADSbox"/>
</dbReference>
<comment type="subcellular location">
    <subcellularLocation>
        <location evidence="1">Nucleus</location>
    </subcellularLocation>
</comment>
<evidence type="ECO:0000256" key="3">
    <source>
        <dbReference type="ARBA" id="ARBA00023125"/>
    </source>
</evidence>
<dbReference type="CDD" id="cd00265">
    <property type="entry name" value="MADS_MEF2_like"/>
    <property type="match status" value="1"/>
</dbReference>
<dbReference type="PROSITE" id="PS50066">
    <property type="entry name" value="MADS_BOX_2"/>
    <property type="match status" value="1"/>
</dbReference>
<dbReference type="Pfam" id="PF00319">
    <property type="entry name" value="SRF-TF"/>
    <property type="match status" value="1"/>
</dbReference>
<dbReference type="Proteomes" id="UP001163823">
    <property type="component" value="Chromosome 3"/>
</dbReference>
<dbReference type="AlphaFoldDB" id="A0AAD7Q6A4"/>
<feature type="domain" description="K-box" evidence="7">
    <location>
        <begin position="87"/>
        <end position="177"/>
    </location>
</feature>
<dbReference type="EMBL" id="JARAOO010000003">
    <property type="protein sequence ID" value="KAJ7975656.1"/>
    <property type="molecule type" value="Genomic_DNA"/>
</dbReference>
<keyword evidence="4" id="KW-0804">Transcription</keyword>
<dbReference type="GO" id="GO:0005634">
    <property type="term" value="C:nucleus"/>
    <property type="evidence" value="ECO:0007669"/>
    <property type="project" value="UniProtKB-SubCell"/>
</dbReference>
<organism evidence="8 9">
    <name type="scientific">Quillaja saponaria</name>
    <name type="common">Soap bark tree</name>
    <dbReference type="NCBI Taxonomy" id="32244"/>
    <lineage>
        <taxon>Eukaryota</taxon>
        <taxon>Viridiplantae</taxon>
        <taxon>Streptophyta</taxon>
        <taxon>Embryophyta</taxon>
        <taxon>Tracheophyta</taxon>
        <taxon>Spermatophyta</taxon>
        <taxon>Magnoliopsida</taxon>
        <taxon>eudicotyledons</taxon>
        <taxon>Gunneridae</taxon>
        <taxon>Pentapetalae</taxon>
        <taxon>rosids</taxon>
        <taxon>fabids</taxon>
        <taxon>Fabales</taxon>
        <taxon>Quillajaceae</taxon>
        <taxon>Quillaja</taxon>
    </lineage>
</organism>
<dbReference type="InterPro" id="IPR036879">
    <property type="entry name" value="TF_MADSbox_sf"/>
</dbReference>
<dbReference type="PANTHER" id="PTHR48019">
    <property type="entry name" value="SERUM RESPONSE FACTOR HOMOLOG"/>
    <property type="match status" value="1"/>
</dbReference>
<evidence type="ECO:0000313" key="8">
    <source>
        <dbReference type="EMBL" id="KAJ7975656.1"/>
    </source>
</evidence>
<gene>
    <name evidence="8" type="ORF">O6P43_005547</name>
</gene>
<protein>
    <submittedName>
        <fullName evidence="8">MADS-box protein</fullName>
    </submittedName>
</protein>
<dbReference type="GO" id="GO:0000977">
    <property type="term" value="F:RNA polymerase II transcription regulatory region sequence-specific DNA binding"/>
    <property type="evidence" value="ECO:0007669"/>
    <property type="project" value="InterPro"/>
</dbReference>
<dbReference type="PRINTS" id="PR00404">
    <property type="entry name" value="MADSDOMAIN"/>
</dbReference>
<evidence type="ECO:0000256" key="2">
    <source>
        <dbReference type="ARBA" id="ARBA00023015"/>
    </source>
</evidence>
<reference evidence="8" key="1">
    <citation type="journal article" date="2023" name="Science">
        <title>Elucidation of the pathway for biosynthesis of saponin adjuvants from the soapbark tree.</title>
        <authorList>
            <person name="Reed J."/>
            <person name="Orme A."/>
            <person name="El-Demerdash A."/>
            <person name="Owen C."/>
            <person name="Martin L.B.B."/>
            <person name="Misra R.C."/>
            <person name="Kikuchi S."/>
            <person name="Rejzek M."/>
            <person name="Martin A.C."/>
            <person name="Harkess A."/>
            <person name="Leebens-Mack J."/>
            <person name="Louveau T."/>
            <person name="Stephenson M.J."/>
            <person name="Osbourn A."/>
        </authorList>
    </citation>
    <scope>NUCLEOTIDE SEQUENCE</scope>
    <source>
        <strain evidence="8">S10</strain>
    </source>
</reference>
<dbReference type="SUPFAM" id="SSF55455">
    <property type="entry name" value="SRF-like"/>
    <property type="match status" value="1"/>
</dbReference>
<accession>A0AAD7Q6A4</accession>
<evidence type="ECO:0000259" key="6">
    <source>
        <dbReference type="PROSITE" id="PS50066"/>
    </source>
</evidence>
<proteinExistence type="predicted"/>
<evidence type="ECO:0000256" key="1">
    <source>
        <dbReference type="ARBA" id="ARBA00004123"/>
    </source>
</evidence>
<dbReference type="InterPro" id="IPR033896">
    <property type="entry name" value="MEF2-like_N"/>
</dbReference>
<evidence type="ECO:0000313" key="9">
    <source>
        <dbReference type="Proteomes" id="UP001163823"/>
    </source>
</evidence>
<feature type="domain" description="MADS-box" evidence="6">
    <location>
        <begin position="1"/>
        <end position="61"/>
    </location>
</feature>
<keyword evidence="3" id="KW-0238">DNA-binding</keyword>
<evidence type="ECO:0000256" key="4">
    <source>
        <dbReference type="ARBA" id="ARBA00023163"/>
    </source>
</evidence>
<keyword evidence="2" id="KW-0805">Transcription regulation</keyword>
<dbReference type="GO" id="GO:0045944">
    <property type="term" value="P:positive regulation of transcription by RNA polymerase II"/>
    <property type="evidence" value="ECO:0007669"/>
    <property type="project" value="InterPro"/>
</dbReference>
<dbReference type="GO" id="GO:0046983">
    <property type="term" value="F:protein dimerization activity"/>
    <property type="evidence" value="ECO:0007669"/>
    <property type="project" value="InterPro"/>
</dbReference>